<accession>A0AAD8KRD5</accession>
<feature type="transmembrane region" description="Helical" evidence="1">
    <location>
        <begin position="79"/>
        <end position="97"/>
    </location>
</feature>
<protein>
    <submittedName>
        <fullName evidence="2">Uncharacterized protein</fullName>
    </submittedName>
</protein>
<comment type="caution">
    <text evidence="2">The sequence shown here is derived from an EMBL/GenBank/DDBJ whole genome shotgun (WGS) entry which is preliminary data.</text>
</comment>
<evidence type="ECO:0000313" key="3">
    <source>
        <dbReference type="Proteomes" id="UP001229421"/>
    </source>
</evidence>
<dbReference type="Proteomes" id="UP001229421">
    <property type="component" value="Unassembled WGS sequence"/>
</dbReference>
<evidence type="ECO:0000256" key="1">
    <source>
        <dbReference type="SAM" id="Phobius"/>
    </source>
</evidence>
<keyword evidence="1" id="KW-0472">Membrane</keyword>
<gene>
    <name evidence="2" type="ORF">QVD17_16872</name>
</gene>
<organism evidence="2 3">
    <name type="scientific">Tagetes erecta</name>
    <name type="common">African marigold</name>
    <dbReference type="NCBI Taxonomy" id="13708"/>
    <lineage>
        <taxon>Eukaryota</taxon>
        <taxon>Viridiplantae</taxon>
        <taxon>Streptophyta</taxon>
        <taxon>Embryophyta</taxon>
        <taxon>Tracheophyta</taxon>
        <taxon>Spermatophyta</taxon>
        <taxon>Magnoliopsida</taxon>
        <taxon>eudicotyledons</taxon>
        <taxon>Gunneridae</taxon>
        <taxon>Pentapetalae</taxon>
        <taxon>asterids</taxon>
        <taxon>campanulids</taxon>
        <taxon>Asterales</taxon>
        <taxon>Asteraceae</taxon>
        <taxon>Asteroideae</taxon>
        <taxon>Heliantheae alliance</taxon>
        <taxon>Tageteae</taxon>
        <taxon>Tagetes</taxon>
    </lineage>
</organism>
<keyword evidence="3" id="KW-1185">Reference proteome</keyword>
<dbReference type="EMBL" id="JAUHHV010000004">
    <property type="protein sequence ID" value="KAK1428045.1"/>
    <property type="molecule type" value="Genomic_DNA"/>
</dbReference>
<dbReference type="AlphaFoldDB" id="A0AAD8KRD5"/>
<proteinExistence type="predicted"/>
<evidence type="ECO:0000313" key="2">
    <source>
        <dbReference type="EMBL" id="KAK1428045.1"/>
    </source>
</evidence>
<sequence length="112" mass="12936">MAHICGNDRVVFTGFDSPTYVPRGIEKSSPDESNKYYIPDVLEDLKPKVGMTFDNMDHAFAHYCKPFHLHRLPPDSVSIAPFNSTLFVALLFLFTIFSRIEATFIRRAYKFR</sequence>
<keyword evidence="1" id="KW-0812">Transmembrane</keyword>
<name>A0AAD8KRD5_TARER</name>
<reference evidence="2" key="1">
    <citation type="journal article" date="2023" name="bioRxiv">
        <title>Improved chromosome-level genome assembly for marigold (Tagetes erecta).</title>
        <authorList>
            <person name="Jiang F."/>
            <person name="Yuan L."/>
            <person name="Wang S."/>
            <person name="Wang H."/>
            <person name="Xu D."/>
            <person name="Wang A."/>
            <person name="Fan W."/>
        </authorList>
    </citation>
    <scope>NUCLEOTIDE SEQUENCE</scope>
    <source>
        <strain evidence="2">WSJ</strain>
        <tissue evidence="2">Leaf</tissue>
    </source>
</reference>
<keyword evidence="1" id="KW-1133">Transmembrane helix</keyword>